<evidence type="ECO:0000313" key="3">
    <source>
        <dbReference type="Proteomes" id="UP000628017"/>
    </source>
</evidence>
<dbReference type="Pfam" id="PF07310">
    <property type="entry name" value="PAS_5"/>
    <property type="match status" value="1"/>
</dbReference>
<evidence type="ECO:0008006" key="4">
    <source>
        <dbReference type="Google" id="ProtNLM"/>
    </source>
</evidence>
<evidence type="ECO:0000256" key="1">
    <source>
        <dbReference type="SAM" id="MobiDB-lite"/>
    </source>
</evidence>
<protein>
    <recommendedName>
        <fullName evidence="4">PAS domain-containing protein</fullName>
    </recommendedName>
</protein>
<keyword evidence="3" id="KW-1185">Reference proteome</keyword>
<dbReference type="EMBL" id="BMKA01000002">
    <property type="protein sequence ID" value="GGA14622.1"/>
    <property type="molecule type" value="Genomic_DNA"/>
</dbReference>
<feature type="region of interest" description="Disordered" evidence="1">
    <location>
        <begin position="187"/>
        <end position="217"/>
    </location>
</feature>
<sequence length="254" mass="28017">MRYHISKLGTGDADVLHLARKSADIQHPVILDVFDHWEVLRAGRLAPLRSELDPRKISHVIDHVFVLEYKSPLDVRFRLAGMALCKLLGMELRGMPARALFGIGHRDELGRVLDDIVTAPKIIELVLKSPSQGAPELGARMLLLPMQSVEGQYSRILGCLVSDDPALQVPARFDITKVNTTRIVGAMAPSRPRGKGHEPTRNPAQTAHSVPQTPNAFQEPPLCFESLRKPEAGTKSATRRLAAGKPYLRLIKDG</sequence>
<dbReference type="InterPro" id="IPR009922">
    <property type="entry name" value="DUF1457"/>
</dbReference>
<dbReference type="AlphaFoldDB" id="A0A916QWW3"/>
<evidence type="ECO:0000313" key="2">
    <source>
        <dbReference type="EMBL" id="GGA14622.1"/>
    </source>
</evidence>
<proteinExistence type="predicted"/>
<accession>A0A916QWW3</accession>
<feature type="compositionally biased region" description="Polar residues" evidence="1">
    <location>
        <begin position="202"/>
        <end position="216"/>
    </location>
</feature>
<dbReference type="RefSeq" id="WP_188672426.1">
    <property type="nucleotide sequence ID" value="NZ_BMKA01000002.1"/>
</dbReference>
<reference evidence="2" key="2">
    <citation type="submission" date="2020-09" db="EMBL/GenBank/DDBJ databases">
        <authorList>
            <person name="Sun Q."/>
            <person name="Zhou Y."/>
        </authorList>
    </citation>
    <scope>NUCLEOTIDE SEQUENCE</scope>
    <source>
        <strain evidence="2">CGMCC 1.15880</strain>
    </source>
</reference>
<name>A0A916QWW3_9RHOB</name>
<organism evidence="2 3">
    <name type="scientific">Neptunicoccus cionae</name>
    <dbReference type="NCBI Taxonomy" id="2035344"/>
    <lineage>
        <taxon>Bacteria</taxon>
        <taxon>Pseudomonadati</taxon>
        <taxon>Pseudomonadota</taxon>
        <taxon>Alphaproteobacteria</taxon>
        <taxon>Rhodobacterales</taxon>
        <taxon>Paracoccaceae</taxon>
        <taxon>Neptunicoccus</taxon>
    </lineage>
</organism>
<gene>
    <name evidence="2" type="ORF">GCM10011498_13540</name>
</gene>
<reference evidence="2" key="1">
    <citation type="journal article" date="2014" name="Int. J. Syst. Evol. Microbiol.">
        <title>Complete genome sequence of Corynebacterium casei LMG S-19264T (=DSM 44701T), isolated from a smear-ripened cheese.</title>
        <authorList>
            <consortium name="US DOE Joint Genome Institute (JGI-PGF)"/>
            <person name="Walter F."/>
            <person name="Albersmeier A."/>
            <person name="Kalinowski J."/>
            <person name="Ruckert C."/>
        </authorList>
    </citation>
    <scope>NUCLEOTIDE SEQUENCE</scope>
    <source>
        <strain evidence="2">CGMCC 1.15880</strain>
    </source>
</reference>
<comment type="caution">
    <text evidence="2">The sequence shown here is derived from an EMBL/GenBank/DDBJ whole genome shotgun (WGS) entry which is preliminary data.</text>
</comment>
<dbReference type="Proteomes" id="UP000628017">
    <property type="component" value="Unassembled WGS sequence"/>
</dbReference>